<dbReference type="PROSITE" id="PS51266">
    <property type="entry name" value="ZF_CHY"/>
    <property type="match status" value="1"/>
</dbReference>
<dbReference type="InterPro" id="IPR052604">
    <property type="entry name" value="Mito_Tim_assembly_helper"/>
</dbReference>
<sequence>MTTVAGRLVDAQSRCEHYATDLDVVAIRFACCEPFYGCHLCHAECADHDAVVWPAEDRSVRAVLCGVCRRTLSIAEYVVADGCPHCAASFNPGCRLHQHLYFG</sequence>
<keyword evidence="1" id="KW-0479">Metal-binding</keyword>
<dbReference type="RefSeq" id="WP_207500156.1">
    <property type="nucleotide sequence ID" value="NZ_FNIR01000001.1"/>
</dbReference>
<proteinExistence type="predicted"/>
<keyword evidence="6" id="KW-1185">Reference proteome</keyword>
<evidence type="ECO:0000259" key="4">
    <source>
        <dbReference type="PROSITE" id="PS51266"/>
    </source>
</evidence>
<organism evidence="5 6">
    <name type="scientific">Klenkia soli</name>
    <dbReference type="NCBI Taxonomy" id="1052260"/>
    <lineage>
        <taxon>Bacteria</taxon>
        <taxon>Bacillati</taxon>
        <taxon>Actinomycetota</taxon>
        <taxon>Actinomycetes</taxon>
        <taxon>Geodermatophilales</taxon>
        <taxon>Geodermatophilaceae</taxon>
        <taxon>Klenkia</taxon>
    </lineage>
</organism>
<dbReference type="PIRSF" id="PIRSF017292">
    <property type="entry name" value="UCP017292_Znf_CHY"/>
    <property type="match status" value="1"/>
</dbReference>
<evidence type="ECO:0000313" key="5">
    <source>
        <dbReference type="EMBL" id="SDN52807.1"/>
    </source>
</evidence>
<dbReference type="PANTHER" id="PTHR28082">
    <property type="entry name" value="ZINC FINGER PROTEIN"/>
    <property type="match status" value="1"/>
</dbReference>
<dbReference type="InterPro" id="IPR037274">
    <property type="entry name" value="Znf_CHY_sf"/>
</dbReference>
<dbReference type="STRING" id="1052260.SAMN05660199_00205"/>
<protein>
    <submittedName>
        <fullName evidence="5">Uncharacterized protein, contains Zn-finger domain of CHY type</fullName>
    </submittedName>
</protein>
<accession>A0A1H0C4U3</accession>
<gene>
    <name evidence="5" type="ORF">SAMN05660199_00205</name>
</gene>
<dbReference type="GO" id="GO:0045041">
    <property type="term" value="P:protein import into mitochondrial intermembrane space"/>
    <property type="evidence" value="ECO:0007669"/>
    <property type="project" value="TreeGrafter"/>
</dbReference>
<dbReference type="Pfam" id="PF05495">
    <property type="entry name" value="zf-CHY"/>
    <property type="match status" value="1"/>
</dbReference>
<dbReference type="SUPFAM" id="SSF161219">
    <property type="entry name" value="CHY zinc finger-like"/>
    <property type="match status" value="1"/>
</dbReference>
<evidence type="ECO:0000313" key="6">
    <source>
        <dbReference type="Proteomes" id="UP000199088"/>
    </source>
</evidence>
<feature type="domain" description="CHY-type" evidence="4">
    <location>
        <begin position="8"/>
        <end position="88"/>
    </location>
</feature>
<evidence type="ECO:0000256" key="3">
    <source>
        <dbReference type="ARBA" id="ARBA00022833"/>
    </source>
</evidence>
<evidence type="ECO:0000256" key="2">
    <source>
        <dbReference type="ARBA" id="ARBA00022771"/>
    </source>
</evidence>
<dbReference type="EMBL" id="FNIR01000001">
    <property type="protein sequence ID" value="SDN52807.1"/>
    <property type="molecule type" value="Genomic_DNA"/>
</dbReference>
<name>A0A1H0C4U3_9ACTN</name>
<dbReference type="InterPro" id="IPR016694">
    <property type="entry name" value="UCP017292"/>
</dbReference>
<dbReference type="GO" id="GO:0008270">
    <property type="term" value="F:zinc ion binding"/>
    <property type="evidence" value="ECO:0007669"/>
    <property type="project" value="UniProtKB-KW"/>
</dbReference>
<evidence type="ECO:0000256" key="1">
    <source>
        <dbReference type="ARBA" id="ARBA00022723"/>
    </source>
</evidence>
<keyword evidence="2" id="KW-0863">Zinc-finger</keyword>
<dbReference type="AlphaFoldDB" id="A0A1H0C4U3"/>
<reference evidence="6" key="1">
    <citation type="submission" date="2016-10" db="EMBL/GenBank/DDBJ databases">
        <authorList>
            <person name="Varghese N."/>
            <person name="Submissions S."/>
        </authorList>
    </citation>
    <scope>NUCLEOTIDE SEQUENCE [LARGE SCALE GENOMIC DNA]</scope>
    <source>
        <strain evidence="6">DSM 45843</strain>
    </source>
</reference>
<dbReference type="Proteomes" id="UP000199088">
    <property type="component" value="Unassembled WGS sequence"/>
</dbReference>
<keyword evidence="3" id="KW-0862">Zinc</keyword>
<dbReference type="InterPro" id="IPR008913">
    <property type="entry name" value="Znf_CHY"/>
</dbReference>
<dbReference type="PANTHER" id="PTHR28082:SF1">
    <property type="entry name" value="HELPER OF TIM PROTEIN 13"/>
    <property type="match status" value="1"/>
</dbReference>